<reference evidence="1 2" key="2">
    <citation type="journal article" date="2022" name="Mol. Ecol. Resour.">
        <title>The genomes of chicory, endive, great burdock and yacon provide insights into Asteraceae paleo-polyploidization history and plant inulin production.</title>
        <authorList>
            <person name="Fan W."/>
            <person name="Wang S."/>
            <person name="Wang H."/>
            <person name="Wang A."/>
            <person name="Jiang F."/>
            <person name="Liu H."/>
            <person name="Zhao H."/>
            <person name="Xu D."/>
            <person name="Zhang Y."/>
        </authorList>
    </citation>
    <scope>NUCLEOTIDE SEQUENCE [LARGE SCALE GENOMIC DNA]</scope>
    <source>
        <strain evidence="2">cv. Yunnan</strain>
        <tissue evidence="1">Leaves</tissue>
    </source>
</reference>
<evidence type="ECO:0000313" key="1">
    <source>
        <dbReference type="EMBL" id="KAI3713612.1"/>
    </source>
</evidence>
<gene>
    <name evidence="1" type="ORF">L1987_72195</name>
</gene>
<comment type="caution">
    <text evidence="1">The sequence shown here is derived from an EMBL/GenBank/DDBJ whole genome shotgun (WGS) entry which is preliminary data.</text>
</comment>
<protein>
    <submittedName>
        <fullName evidence="1">Uncharacterized protein</fullName>
    </submittedName>
</protein>
<dbReference type="EMBL" id="CM042041">
    <property type="protein sequence ID" value="KAI3713612.1"/>
    <property type="molecule type" value="Genomic_DNA"/>
</dbReference>
<evidence type="ECO:0000313" key="2">
    <source>
        <dbReference type="Proteomes" id="UP001056120"/>
    </source>
</evidence>
<organism evidence="1 2">
    <name type="scientific">Smallanthus sonchifolius</name>
    <dbReference type="NCBI Taxonomy" id="185202"/>
    <lineage>
        <taxon>Eukaryota</taxon>
        <taxon>Viridiplantae</taxon>
        <taxon>Streptophyta</taxon>
        <taxon>Embryophyta</taxon>
        <taxon>Tracheophyta</taxon>
        <taxon>Spermatophyta</taxon>
        <taxon>Magnoliopsida</taxon>
        <taxon>eudicotyledons</taxon>
        <taxon>Gunneridae</taxon>
        <taxon>Pentapetalae</taxon>
        <taxon>asterids</taxon>
        <taxon>campanulids</taxon>
        <taxon>Asterales</taxon>
        <taxon>Asteraceae</taxon>
        <taxon>Asteroideae</taxon>
        <taxon>Heliantheae alliance</taxon>
        <taxon>Millerieae</taxon>
        <taxon>Smallanthus</taxon>
    </lineage>
</organism>
<name>A0ACB9ATZ8_9ASTR</name>
<reference evidence="2" key="1">
    <citation type="journal article" date="2022" name="Mol. Ecol. Resour.">
        <title>The genomes of chicory, endive, great burdock and yacon provide insights into Asteraceae palaeo-polyploidization history and plant inulin production.</title>
        <authorList>
            <person name="Fan W."/>
            <person name="Wang S."/>
            <person name="Wang H."/>
            <person name="Wang A."/>
            <person name="Jiang F."/>
            <person name="Liu H."/>
            <person name="Zhao H."/>
            <person name="Xu D."/>
            <person name="Zhang Y."/>
        </authorList>
    </citation>
    <scope>NUCLEOTIDE SEQUENCE [LARGE SCALE GENOMIC DNA]</scope>
    <source>
        <strain evidence="2">cv. Yunnan</strain>
    </source>
</reference>
<accession>A0ACB9ATZ8</accession>
<dbReference type="Proteomes" id="UP001056120">
    <property type="component" value="Linkage Group LG24"/>
</dbReference>
<proteinExistence type="predicted"/>
<keyword evidence="2" id="KW-1185">Reference proteome</keyword>
<sequence>MGSVDSPTTWVPYMSNQDCSQKICNIYCPQWCNYVGLPSPPPPVGLSEDDSVGGAALSPLVITIIGVLGSACLLISYYVIISRLCIVNNDSSQSLRRRGVQNQELPDLEMSENDFNMEEDPLNLGPWHVPGKGLDEVMINSIRVCKYKKGDGLVSELM</sequence>